<comment type="subcellular location">
    <subcellularLocation>
        <location evidence="2">Vacuole membrane</location>
        <topology evidence="2">Multi-pass membrane protein</topology>
    </subcellularLocation>
</comment>
<reference evidence="17 18" key="1">
    <citation type="journal article" date="2013" name="Curr. Biol.">
        <title>Shared signatures of parasitism and phylogenomics unite Cryptomycota and microsporidia.</title>
        <authorList>
            <person name="James T.Y."/>
            <person name="Pelin A."/>
            <person name="Bonen L."/>
            <person name="Ahrendt S."/>
            <person name="Sain D."/>
            <person name="Corradi N."/>
            <person name="Stajich J.E."/>
        </authorList>
    </citation>
    <scope>NUCLEOTIDE SEQUENCE [LARGE SCALE GENOMIC DNA]</scope>
    <source>
        <strain evidence="17 18">CSF55</strain>
    </source>
</reference>
<evidence type="ECO:0000313" key="18">
    <source>
        <dbReference type="Proteomes" id="UP000030755"/>
    </source>
</evidence>
<dbReference type="GO" id="GO:0033254">
    <property type="term" value="C:vacuolar transporter chaperone complex"/>
    <property type="evidence" value="ECO:0007669"/>
    <property type="project" value="TreeGrafter"/>
</dbReference>
<keyword evidence="7 15" id="KW-1133">Transmembrane helix</keyword>
<evidence type="ECO:0000256" key="4">
    <source>
        <dbReference type="ARBA" id="ARBA00022554"/>
    </source>
</evidence>
<evidence type="ECO:0000256" key="14">
    <source>
        <dbReference type="ARBA" id="ARBA00081313"/>
    </source>
</evidence>
<dbReference type="EC" id="2.7.4.1" evidence="3"/>
<keyword evidence="8 15" id="KW-0472">Membrane</keyword>
<evidence type="ECO:0000256" key="6">
    <source>
        <dbReference type="ARBA" id="ARBA00022692"/>
    </source>
</evidence>
<organism evidence="17 18">
    <name type="scientific">Rozella allomycis (strain CSF55)</name>
    <dbReference type="NCBI Taxonomy" id="988480"/>
    <lineage>
        <taxon>Eukaryota</taxon>
        <taxon>Fungi</taxon>
        <taxon>Fungi incertae sedis</taxon>
        <taxon>Cryptomycota</taxon>
        <taxon>Cryptomycota incertae sedis</taxon>
        <taxon>Rozella</taxon>
    </lineage>
</organism>
<dbReference type="STRING" id="988480.A0A075ARI9"/>
<feature type="transmembrane region" description="Helical" evidence="15">
    <location>
        <begin position="650"/>
        <end position="671"/>
    </location>
</feature>
<dbReference type="GO" id="GO:0008976">
    <property type="term" value="F:polyphosphate kinase activity"/>
    <property type="evidence" value="ECO:0007669"/>
    <property type="project" value="UniProtKB-EC"/>
</dbReference>
<dbReference type="OrthoDB" id="6493944at2759"/>
<dbReference type="InterPro" id="IPR003807">
    <property type="entry name" value="DUF202"/>
</dbReference>
<evidence type="ECO:0000259" key="16">
    <source>
        <dbReference type="PROSITE" id="PS51382"/>
    </source>
</evidence>
<accession>A0A075ARI9</accession>
<dbReference type="Proteomes" id="UP000030755">
    <property type="component" value="Unassembled WGS sequence"/>
</dbReference>
<keyword evidence="4" id="KW-0926">Vacuole</keyword>
<feature type="transmembrane region" description="Helical" evidence="15">
    <location>
        <begin position="609"/>
        <end position="629"/>
    </location>
</feature>
<dbReference type="EMBL" id="KE561265">
    <property type="protein sequence ID" value="EPZ31341.1"/>
    <property type="molecule type" value="Genomic_DNA"/>
</dbReference>
<dbReference type="InterPro" id="IPR004331">
    <property type="entry name" value="SPX_dom"/>
</dbReference>
<evidence type="ECO:0000256" key="1">
    <source>
        <dbReference type="ARBA" id="ARBA00001936"/>
    </source>
</evidence>
<evidence type="ECO:0000256" key="8">
    <source>
        <dbReference type="ARBA" id="ARBA00023136"/>
    </source>
</evidence>
<evidence type="ECO:0000256" key="7">
    <source>
        <dbReference type="ARBA" id="ARBA00022989"/>
    </source>
</evidence>
<dbReference type="OMA" id="PVLRTQC"/>
<comment type="similarity">
    <text evidence="10">Belongs to the VTC4 family.</text>
</comment>
<dbReference type="CDD" id="cd14480">
    <property type="entry name" value="SPX_VTC2_like"/>
    <property type="match status" value="1"/>
</dbReference>
<dbReference type="InterPro" id="IPR042267">
    <property type="entry name" value="VTC_sf"/>
</dbReference>
<dbReference type="Pfam" id="PF02656">
    <property type="entry name" value="DUF202"/>
    <property type="match status" value="1"/>
</dbReference>
<evidence type="ECO:0000256" key="10">
    <source>
        <dbReference type="ARBA" id="ARBA00061390"/>
    </source>
</evidence>
<evidence type="ECO:0000256" key="2">
    <source>
        <dbReference type="ARBA" id="ARBA00004128"/>
    </source>
</evidence>
<evidence type="ECO:0000256" key="5">
    <source>
        <dbReference type="ARBA" id="ARBA00022679"/>
    </source>
</evidence>
<dbReference type="InterPro" id="IPR018966">
    <property type="entry name" value="VTC_domain"/>
</dbReference>
<dbReference type="InterPro" id="IPR051572">
    <property type="entry name" value="VTC_Complex_Subunit"/>
</dbReference>
<evidence type="ECO:0000256" key="12">
    <source>
        <dbReference type="ARBA" id="ARBA00075894"/>
    </source>
</evidence>
<dbReference type="PANTHER" id="PTHR46140">
    <property type="entry name" value="VACUOLAR TRANSPORTER CHAPERONE 1-RELATED"/>
    <property type="match status" value="1"/>
</dbReference>
<dbReference type="GO" id="GO:0000329">
    <property type="term" value="C:fungal-type vacuole membrane"/>
    <property type="evidence" value="ECO:0007669"/>
    <property type="project" value="TreeGrafter"/>
</dbReference>
<dbReference type="FunFam" id="3.20.100.30:FF:000001">
    <property type="entry name" value="Vacuolar transporter chaperone 4"/>
    <property type="match status" value="1"/>
</dbReference>
<evidence type="ECO:0000256" key="3">
    <source>
        <dbReference type="ARBA" id="ARBA00012960"/>
    </source>
</evidence>
<sequence>MKFGEQIKSKRYPEWRFHYMDYDYLKSILKERTAKSAYFSDGDEAAFVQALEKELEKVFDFRDVKGGELTRHVQDVEKRVHAHLGDNDVINELQKEIERITLELMELANFTRLNYTGFIKILKKHDKYTAYMLKPMFMVRLNSRPLYLENLDNLILRLSKLYDVIRNGGQREDVSNDAAGSAQNFVRKTTKYWVHPDNVTELKFYIMKHLPILVFDKKKTTPDPAISSVYYDNDDMELYTGRLEKTEGAIALRLRWYGSDEPQEVFVERKTHREDWTGETSVKSRFVLKEKHVNDFLSGAYTLDKSVEKMRDKKSKSDEELEAMMTLSREIQNVVLEKKLKPAVRTFYNRTAFQLPGDARVRISLDTELSMIREDPPRNQGNWRRPDVLCEYPFNNLPSDEIVRFPYAILEVKLQTQMGQEPPKWVQDLVQGHLVEEVPKFSKFIHGCSTLLEHKVTLFPFWLPQMDVDIRKQPAQMVDETAREIEKEKRRPIEEAINRDISVTKRLSKNHKDVTIEMPKEDAEDESDEEKPLLGLSRKHQASSIFSIFTTKRKPVNDQKNGKKIAVPVRVEPKVFFANERTFLSWVQFSIFLGGTASVFLSLPNNPTATFSAYLFISVAVLFALYALFLYQWRAHRIRTRHPGPYDDRVGPVILVIAFLAAMISSFIFHLTTTKP</sequence>
<comment type="catalytic activity">
    <reaction evidence="9">
        <text>[phosphate](n) + ATP = [phosphate](n+1) + ADP</text>
        <dbReference type="Rhea" id="RHEA:19573"/>
        <dbReference type="Rhea" id="RHEA-COMP:9859"/>
        <dbReference type="Rhea" id="RHEA-COMP:14280"/>
        <dbReference type="ChEBI" id="CHEBI:16838"/>
        <dbReference type="ChEBI" id="CHEBI:30616"/>
        <dbReference type="ChEBI" id="CHEBI:456216"/>
        <dbReference type="EC" id="2.7.4.1"/>
    </reaction>
    <physiologicalReaction direction="left-to-right" evidence="9">
        <dbReference type="Rhea" id="RHEA:19574"/>
    </physiologicalReaction>
</comment>
<name>A0A075ARI9_ROZAC</name>
<protein>
    <recommendedName>
        <fullName evidence="11">Vacuolar transporter chaperone complex subunit 4</fullName>
        <ecNumber evidence="3">2.7.4.1</ecNumber>
    </recommendedName>
    <alternativeName>
        <fullName evidence="13">Polyphosphate kinase</fullName>
    </alternativeName>
    <alternativeName>
        <fullName evidence="12">SPX-dependent polyphosphate polymerase VTC subunit 4</fullName>
    </alternativeName>
    <alternativeName>
        <fullName evidence="14">Vacuolar membrane polyphosphate polymerase catalytic subunit</fullName>
    </alternativeName>
</protein>
<dbReference type="Pfam" id="PF03105">
    <property type="entry name" value="SPX"/>
    <property type="match status" value="2"/>
</dbReference>
<dbReference type="Gene3D" id="3.20.100.30">
    <property type="entry name" value="VTC, catalytic tunnel domain"/>
    <property type="match status" value="1"/>
</dbReference>
<keyword evidence="5" id="KW-0808">Transferase</keyword>
<evidence type="ECO:0000313" key="17">
    <source>
        <dbReference type="EMBL" id="EPZ31341.1"/>
    </source>
</evidence>
<proteinExistence type="inferred from homology"/>
<feature type="domain" description="SPX" evidence="16">
    <location>
        <begin position="1"/>
        <end position="139"/>
    </location>
</feature>
<dbReference type="HOGENOM" id="CLU_009308_0_0_1"/>
<keyword evidence="18" id="KW-1185">Reference proteome</keyword>
<dbReference type="AlphaFoldDB" id="A0A075ARI9"/>
<dbReference type="PANTHER" id="PTHR46140:SF1">
    <property type="entry name" value="VACUOLAR TRANSPORTER CHAPERONE COMPLEX SUBUNIT 4-RELATED"/>
    <property type="match status" value="1"/>
</dbReference>
<evidence type="ECO:0000256" key="13">
    <source>
        <dbReference type="ARBA" id="ARBA00080494"/>
    </source>
</evidence>
<evidence type="ECO:0000256" key="15">
    <source>
        <dbReference type="SAM" id="Phobius"/>
    </source>
</evidence>
<dbReference type="PROSITE" id="PS51382">
    <property type="entry name" value="SPX"/>
    <property type="match status" value="1"/>
</dbReference>
<comment type="cofactor">
    <cofactor evidence="1">
        <name>Mn(2+)</name>
        <dbReference type="ChEBI" id="CHEBI:29035"/>
    </cofactor>
</comment>
<dbReference type="Pfam" id="PF09359">
    <property type="entry name" value="VTC"/>
    <property type="match status" value="1"/>
</dbReference>
<dbReference type="GO" id="GO:0006799">
    <property type="term" value="P:polyphosphate biosynthetic process"/>
    <property type="evidence" value="ECO:0007669"/>
    <property type="project" value="UniProtKB-ARBA"/>
</dbReference>
<keyword evidence="6 15" id="KW-0812">Transmembrane</keyword>
<evidence type="ECO:0000256" key="9">
    <source>
        <dbReference type="ARBA" id="ARBA00050204"/>
    </source>
</evidence>
<dbReference type="CDD" id="cd07751">
    <property type="entry name" value="PolyPPase_VTC4_like"/>
    <property type="match status" value="1"/>
</dbReference>
<evidence type="ECO:0000256" key="11">
    <source>
        <dbReference type="ARBA" id="ARBA00067464"/>
    </source>
</evidence>
<gene>
    <name evidence="17" type="ORF">O9G_000986</name>
</gene>